<evidence type="ECO:0000256" key="3">
    <source>
        <dbReference type="ARBA" id="ARBA00022574"/>
    </source>
</evidence>
<evidence type="ECO:0000313" key="7">
    <source>
        <dbReference type="Proteomes" id="UP000075885"/>
    </source>
</evidence>
<dbReference type="Gene3D" id="2.130.10.10">
    <property type="entry name" value="YVTN repeat-like/Quinoprotein amine dehydrogenase"/>
    <property type="match status" value="2"/>
</dbReference>
<evidence type="ECO:0000256" key="4">
    <source>
        <dbReference type="ARBA" id="ARBA00022737"/>
    </source>
</evidence>
<dbReference type="STRING" id="199890.A0A182PNG8"/>
<feature type="region of interest" description="Disordered" evidence="5">
    <location>
        <begin position="832"/>
        <end position="864"/>
    </location>
</feature>
<proteinExistence type="predicted"/>
<dbReference type="SUPFAM" id="SSF50978">
    <property type="entry name" value="WD40 repeat-like"/>
    <property type="match status" value="1"/>
</dbReference>
<dbReference type="InterPro" id="IPR015943">
    <property type="entry name" value="WD40/YVTN_repeat-like_dom_sf"/>
</dbReference>
<evidence type="ECO:0008006" key="8">
    <source>
        <dbReference type="Google" id="ProtNLM"/>
    </source>
</evidence>
<reference evidence="6" key="2">
    <citation type="submission" date="2020-05" db="UniProtKB">
        <authorList>
            <consortium name="EnsemblMetazoa"/>
        </authorList>
    </citation>
    <scope>IDENTIFICATION</scope>
    <source>
        <strain evidence="6">Epiroticus2</strain>
    </source>
</reference>
<keyword evidence="7" id="KW-1185">Reference proteome</keyword>
<feature type="compositionally biased region" description="Acidic residues" evidence="5">
    <location>
        <begin position="1034"/>
        <end position="1048"/>
    </location>
</feature>
<protein>
    <recommendedName>
        <fullName evidence="8">WD repeat-containing protein 63</fullName>
    </recommendedName>
</protein>
<evidence type="ECO:0000256" key="2">
    <source>
        <dbReference type="ARBA" id="ARBA00022490"/>
    </source>
</evidence>
<dbReference type="GO" id="GO:0045504">
    <property type="term" value="F:dynein heavy chain binding"/>
    <property type="evidence" value="ECO:0007669"/>
    <property type="project" value="TreeGrafter"/>
</dbReference>
<keyword evidence="2" id="KW-0963">Cytoplasm</keyword>
<dbReference type="EnsemblMetazoa" id="AEPI008495-RA">
    <property type="protein sequence ID" value="AEPI008495-PA"/>
    <property type="gene ID" value="AEPI008495"/>
</dbReference>
<reference evidence="7" key="1">
    <citation type="submission" date="2013-03" db="EMBL/GenBank/DDBJ databases">
        <title>The Genome Sequence of Anopheles epiroticus epiroticus2.</title>
        <authorList>
            <consortium name="The Broad Institute Genomics Platform"/>
            <person name="Neafsey D.E."/>
            <person name="Howell P."/>
            <person name="Walker B."/>
            <person name="Young S.K."/>
            <person name="Zeng Q."/>
            <person name="Gargeya S."/>
            <person name="Fitzgerald M."/>
            <person name="Haas B."/>
            <person name="Abouelleil A."/>
            <person name="Allen A.W."/>
            <person name="Alvarado L."/>
            <person name="Arachchi H.M."/>
            <person name="Berlin A.M."/>
            <person name="Chapman S.B."/>
            <person name="Gainer-Dewar J."/>
            <person name="Goldberg J."/>
            <person name="Griggs A."/>
            <person name="Gujja S."/>
            <person name="Hansen M."/>
            <person name="Howarth C."/>
            <person name="Imamovic A."/>
            <person name="Ireland A."/>
            <person name="Larimer J."/>
            <person name="McCowan C."/>
            <person name="Murphy C."/>
            <person name="Pearson M."/>
            <person name="Poon T.W."/>
            <person name="Priest M."/>
            <person name="Roberts A."/>
            <person name="Saif S."/>
            <person name="Shea T."/>
            <person name="Sisk P."/>
            <person name="Sykes S."/>
            <person name="Wortman J."/>
            <person name="Nusbaum C."/>
            <person name="Birren B."/>
        </authorList>
    </citation>
    <scope>NUCLEOTIDE SEQUENCE [LARGE SCALE GENOMIC DNA]</scope>
    <source>
        <strain evidence="7">Epiroticus2</strain>
    </source>
</reference>
<feature type="compositionally biased region" description="Basic and acidic residues" evidence="5">
    <location>
        <begin position="851"/>
        <end position="864"/>
    </location>
</feature>
<dbReference type="VEuPathDB" id="VectorBase:AEPI008495"/>
<dbReference type="InterPro" id="IPR001680">
    <property type="entry name" value="WD40_rpt"/>
</dbReference>
<comment type="subcellular location">
    <subcellularLocation>
        <location evidence="1">Cytoplasm</location>
    </subcellularLocation>
</comment>
<evidence type="ECO:0000256" key="5">
    <source>
        <dbReference type="SAM" id="MobiDB-lite"/>
    </source>
</evidence>
<dbReference type="GO" id="GO:0045503">
    <property type="term" value="F:dynein light chain binding"/>
    <property type="evidence" value="ECO:0007669"/>
    <property type="project" value="TreeGrafter"/>
</dbReference>
<dbReference type="SMART" id="SM00320">
    <property type="entry name" value="WD40"/>
    <property type="match status" value="4"/>
</dbReference>
<sequence length="1059" mass="120608">MSKITQDSSLKDGFFEDEDFEVIFGFDEQDAWDRLRSLPNTTLLSLSKQFQEELGITLGKNVTNEHPWREIKKEPLQKCLASGLLVAGQLEESLRLLEPGSSLLIEYLPDQSAQDDAFLVYSDAAEINEASDIVHKLELLERLKLELLTQKRPRRKWSTTGDVEREIGEWSRVPEETSVATEAQSVLPIRRTNQTLSVRSVTDVRDGYAELLPLKWKPINFPRRITDRGTQVRPQAYNRSLQTEPTFPSHAATQYQLDVADSKIDPSLISPAWLQRAASSLAQEAHFNLIELYRNEYDCISRTPVPAYRTPRIDEVLSFMNRALCIGRSVRALDWHPELSGIFAASYTFETLSQHAANKQHNQSAAPFGDALNRMTFEKCTVLLWSFEDPLEPVLELKTIREVTAVAFCPYDGELLVGGLSNGQIVLWDLKGELERIEQAKREALGSSEHRKQARHLMEYPAVESIDREFNPAAVSSLEHSSRAAITGIRWLPRNYFCTTTGHLKTAGGSEKLYRYMLTTSLDGSVCFWDLEFALPALQKLIAASKGAQQTDKTMYQRVNNLFYPTFKLICELPILSVVFDEAVYRSIPRESVRDFTTRVKHQQEAVAVSCEMVLKLGSFTGQLVEASWEGYDFEQGAVVNDEQVKVLHVFSQIHDGPVLALERNPLCRSVFLSIGGSVLAIWSEDEKNSPVFWRKKSQTITACRWSLDRVSVFFLGMGNGDFEIWDMSLKTFRETVCLNLGSEASTVISQHRLASARSCLAVADHNANIRILRLAASFVNALPDEEESFLAMINHELARKKNQATWVKGFYERNVEMIEAKIQAEIEARENRLQQQAERTGASSLPTEPETSKSKKMQDADKRMPLSERLEQKYQARHFQTLLRQLMARRNVSPERMARQMRPELERRQYNAEKREAIATNVGLASADFVALQKLLRPAEKSAAPVEERDRTEVARKYHTDIVDYQRIETDAHAVLRAHYLPELESFTEVLTRSKERRDKVCINVGTNMEHLVRYENKRSLRRSGVAPRTLLEDLEPLVEVKEEEEDGSPKEPAESEE</sequence>
<evidence type="ECO:0000313" key="6">
    <source>
        <dbReference type="EnsemblMetazoa" id="AEPI008495-PA"/>
    </source>
</evidence>
<dbReference type="Proteomes" id="UP000075885">
    <property type="component" value="Unassembled WGS sequence"/>
</dbReference>
<dbReference type="AlphaFoldDB" id="A0A182PNG8"/>
<feature type="compositionally biased region" description="Basic and acidic residues" evidence="5">
    <location>
        <begin position="1049"/>
        <end position="1059"/>
    </location>
</feature>
<feature type="compositionally biased region" description="Polar residues" evidence="5">
    <location>
        <begin position="834"/>
        <end position="847"/>
    </location>
</feature>
<name>A0A182PNG8_9DIPT</name>
<feature type="region of interest" description="Disordered" evidence="5">
    <location>
        <begin position="1034"/>
        <end position="1059"/>
    </location>
</feature>
<dbReference type="GO" id="GO:0036159">
    <property type="term" value="P:inner dynein arm assembly"/>
    <property type="evidence" value="ECO:0007669"/>
    <property type="project" value="TreeGrafter"/>
</dbReference>
<keyword evidence="3" id="KW-0853">WD repeat</keyword>
<dbReference type="InterPro" id="IPR036322">
    <property type="entry name" value="WD40_repeat_dom_sf"/>
</dbReference>
<keyword evidence="4" id="KW-0677">Repeat</keyword>
<dbReference type="PANTHER" id="PTHR12442:SF5">
    <property type="entry name" value="DYNEIN AXONEMAL INTERMEDIATE CHAIN 3"/>
    <property type="match status" value="1"/>
</dbReference>
<organism evidence="6 7">
    <name type="scientific">Anopheles epiroticus</name>
    <dbReference type="NCBI Taxonomy" id="199890"/>
    <lineage>
        <taxon>Eukaryota</taxon>
        <taxon>Metazoa</taxon>
        <taxon>Ecdysozoa</taxon>
        <taxon>Arthropoda</taxon>
        <taxon>Hexapoda</taxon>
        <taxon>Insecta</taxon>
        <taxon>Pterygota</taxon>
        <taxon>Neoptera</taxon>
        <taxon>Endopterygota</taxon>
        <taxon>Diptera</taxon>
        <taxon>Nematocera</taxon>
        <taxon>Culicoidea</taxon>
        <taxon>Culicidae</taxon>
        <taxon>Anophelinae</taxon>
        <taxon>Anopheles</taxon>
    </lineage>
</organism>
<dbReference type="PANTHER" id="PTHR12442">
    <property type="entry name" value="DYNEIN INTERMEDIATE CHAIN"/>
    <property type="match status" value="1"/>
</dbReference>
<accession>A0A182PNG8</accession>
<dbReference type="InterPro" id="IPR050687">
    <property type="entry name" value="Dynein_IC"/>
</dbReference>
<dbReference type="GO" id="GO:0036156">
    <property type="term" value="C:inner dynein arm"/>
    <property type="evidence" value="ECO:0007669"/>
    <property type="project" value="TreeGrafter"/>
</dbReference>
<dbReference type="GO" id="GO:0060294">
    <property type="term" value="P:cilium movement involved in cell motility"/>
    <property type="evidence" value="ECO:0007669"/>
    <property type="project" value="TreeGrafter"/>
</dbReference>
<evidence type="ECO:0000256" key="1">
    <source>
        <dbReference type="ARBA" id="ARBA00004496"/>
    </source>
</evidence>